<reference evidence="1 2" key="1">
    <citation type="submission" date="2018-11" db="EMBL/GenBank/DDBJ databases">
        <authorList>
            <consortium name="Pathogen Informatics"/>
        </authorList>
    </citation>
    <scope>NUCLEOTIDE SEQUENCE [LARGE SCALE GENOMIC DNA]</scope>
    <source>
        <strain>Denwood</strain>
        <strain evidence="2">Zambia</strain>
    </source>
</reference>
<dbReference type="Proteomes" id="UP000269396">
    <property type="component" value="Unassembled WGS sequence"/>
</dbReference>
<evidence type="ECO:0000313" key="2">
    <source>
        <dbReference type="Proteomes" id="UP000269396"/>
    </source>
</evidence>
<name>A0A183P8T8_9TREM</name>
<sequence length="64" mass="7204">MGYVCPTAECLVMFYGVEVGCKKARGGQTKTWHKSMKSQTSGLNHVCRCRLPGLDPRDDSNRWL</sequence>
<dbReference type="AlphaFoldDB" id="A0A183P8T8"/>
<proteinExistence type="predicted"/>
<accession>A0A183P8T8</accession>
<gene>
    <name evidence="1" type="ORF">SMTD_LOCUS10774</name>
</gene>
<evidence type="ECO:0000313" key="1">
    <source>
        <dbReference type="EMBL" id="VDP55955.1"/>
    </source>
</evidence>
<organism evidence="1 2">
    <name type="scientific">Schistosoma mattheei</name>
    <dbReference type="NCBI Taxonomy" id="31246"/>
    <lineage>
        <taxon>Eukaryota</taxon>
        <taxon>Metazoa</taxon>
        <taxon>Spiralia</taxon>
        <taxon>Lophotrochozoa</taxon>
        <taxon>Platyhelminthes</taxon>
        <taxon>Trematoda</taxon>
        <taxon>Digenea</taxon>
        <taxon>Strigeidida</taxon>
        <taxon>Schistosomatoidea</taxon>
        <taxon>Schistosomatidae</taxon>
        <taxon>Schistosoma</taxon>
    </lineage>
</organism>
<dbReference type="EMBL" id="UZAL01030862">
    <property type="protein sequence ID" value="VDP55955.1"/>
    <property type="molecule type" value="Genomic_DNA"/>
</dbReference>
<protein>
    <submittedName>
        <fullName evidence="1">Uncharacterized protein</fullName>
    </submittedName>
</protein>
<keyword evidence="2" id="KW-1185">Reference proteome</keyword>